<keyword evidence="3" id="KW-1185">Reference proteome</keyword>
<evidence type="ECO:0000259" key="1">
    <source>
        <dbReference type="Pfam" id="PF01844"/>
    </source>
</evidence>
<gene>
    <name evidence="2" type="ORF">G4223_07385</name>
</gene>
<dbReference type="Proteomes" id="UP000480684">
    <property type="component" value="Unassembled WGS sequence"/>
</dbReference>
<feature type="domain" description="HNH" evidence="1">
    <location>
        <begin position="9"/>
        <end position="51"/>
    </location>
</feature>
<dbReference type="GO" id="GO:0008270">
    <property type="term" value="F:zinc ion binding"/>
    <property type="evidence" value="ECO:0007669"/>
    <property type="project" value="InterPro"/>
</dbReference>
<dbReference type="GO" id="GO:0003676">
    <property type="term" value="F:nucleic acid binding"/>
    <property type="evidence" value="ECO:0007669"/>
    <property type="project" value="InterPro"/>
</dbReference>
<dbReference type="PANTHER" id="PTHR37827:SF1">
    <property type="entry name" value="HNH DOMAIN-CONTAINING PROTEIN"/>
    <property type="match status" value="1"/>
</dbReference>
<accession>A0A7C9UVC2</accession>
<sequence>MIGTELGPCPICGRPMVAGSSVDEHHWIPKSQGGRETAFLHRVCHRTLHARFSERELAGDFSTPQQVRADPAIARFVAWVRKRPPEYVDWPRDVRKR</sequence>
<reference evidence="2 3" key="1">
    <citation type="submission" date="2020-02" db="EMBL/GenBank/DDBJ databases">
        <authorList>
            <person name="Dziuba M."/>
            <person name="Kuznetsov B."/>
            <person name="Mardanov A."/>
            <person name="Ravin N."/>
            <person name="Grouzdev D."/>
        </authorList>
    </citation>
    <scope>NUCLEOTIDE SEQUENCE [LARGE SCALE GENOMIC DNA]</scope>
    <source>
        <strain evidence="2 3">SpK</strain>
    </source>
</reference>
<dbReference type="GO" id="GO:0004519">
    <property type="term" value="F:endonuclease activity"/>
    <property type="evidence" value="ECO:0007669"/>
    <property type="project" value="UniProtKB-KW"/>
</dbReference>
<dbReference type="InterPro" id="IPR002711">
    <property type="entry name" value="HNH"/>
</dbReference>
<dbReference type="EMBL" id="JAAIYP010000034">
    <property type="protein sequence ID" value="NFV79929.1"/>
    <property type="molecule type" value="Genomic_DNA"/>
</dbReference>
<keyword evidence="2" id="KW-0378">Hydrolase</keyword>
<evidence type="ECO:0000313" key="2">
    <source>
        <dbReference type="EMBL" id="NFV79929.1"/>
    </source>
</evidence>
<evidence type="ECO:0000313" key="3">
    <source>
        <dbReference type="Proteomes" id="UP000480684"/>
    </source>
</evidence>
<comment type="caution">
    <text evidence="2">The sequence shown here is derived from an EMBL/GenBank/DDBJ whole genome shotgun (WGS) entry which is preliminary data.</text>
</comment>
<proteinExistence type="predicted"/>
<dbReference type="RefSeq" id="WP_163677171.1">
    <property type="nucleotide sequence ID" value="NZ_JAAIYP010000034.1"/>
</dbReference>
<dbReference type="AlphaFoldDB" id="A0A7C9UVC2"/>
<organism evidence="2 3">
    <name type="scientific">Magnetospirillum aberrantis SpK</name>
    <dbReference type="NCBI Taxonomy" id="908842"/>
    <lineage>
        <taxon>Bacteria</taxon>
        <taxon>Pseudomonadati</taxon>
        <taxon>Pseudomonadota</taxon>
        <taxon>Alphaproteobacteria</taxon>
        <taxon>Rhodospirillales</taxon>
        <taxon>Rhodospirillaceae</taxon>
        <taxon>Magnetospirillum</taxon>
    </lineage>
</organism>
<protein>
    <submittedName>
        <fullName evidence="2">HNH endonuclease</fullName>
    </submittedName>
</protein>
<keyword evidence="2" id="KW-0255">Endonuclease</keyword>
<name>A0A7C9UVC2_9PROT</name>
<dbReference type="Pfam" id="PF01844">
    <property type="entry name" value="HNH"/>
    <property type="match status" value="1"/>
</dbReference>
<keyword evidence="2" id="KW-0540">Nuclease</keyword>
<dbReference type="PANTHER" id="PTHR37827">
    <property type="entry name" value="TUDOR DOMAIN-CONTAINING PROTEIN"/>
    <property type="match status" value="1"/>
</dbReference>